<evidence type="ECO:0000313" key="2">
    <source>
        <dbReference type="EMBL" id="KAG8038202.1"/>
    </source>
</evidence>
<dbReference type="AlphaFoldDB" id="A0A8J5QXS3"/>
<protein>
    <recommendedName>
        <fullName evidence="1">EGF-like domain-containing protein</fullName>
    </recommendedName>
</protein>
<organism evidence="2 3">
    <name type="scientific">Cotesia typhae</name>
    <dbReference type="NCBI Taxonomy" id="2053667"/>
    <lineage>
        <taxon>Eukaryota</taxon>
        <taxon>Metazoa</taxon>
        <taxon>Ecdysozoa</taxon>
        <taxon>Arthropoda</taxon>
        <taxon>Hexapoda</taxon>
        <taxon>Insecta</taxon>
        <taxon>Pterygota</taxon>
        <taxon>Neoptera</taxon>
        <taxon>Endopterygota</taxon>
        <taxon>Hymenoptera</taxon>
        <taxon>Apocrita</taxon>
        <taxon>Ichneumonoidea</taxon>
        <taxon>Braconidae</taxon>
        <taxon>Microgastrinae</taxon>
        <taxon>Cotesia</taxon>
    </lineage>
</organism>
<keyword evidence="3" id="KW-1185">Reference proteome</keyword>
<dbReference type="PANTHER" id="PTHR39069:SF8">
    <property type="entry name" value="FI17111P1"/>
    <property type="match status" value="1"/>
</dbReference>
<sequence length="343" mass="39207">QLALQCETDDHCDAIFNSKCVNNSCVCNHHHVIINGIICAPLLNEYCEENHRCAPENSICIDHKCQCKEDYSKHFNYKCVSRLGHFQISCDRDDHCTDIKYAECSNDNKCTCKSNYVRLGNDKCIALLGQYCDDDIECISYNTVCIDHKCKCTEKFLMQSKYKCDPISLGSACQRDRDCEIAIKNSRCSEYKFCVCQKNYYALNEFGSLYFECAPSLNERCLSSDDCRFNFSACIDNQCQCKPGFRSVSENQCQNISSLYTCAENLDCGDPWHIICSGDKKCICNKNNIAINKFTCLPLLKGNCWVDHQCVTKNSKCVDYRCKCIQGFRAVSDNFCMPVNHHF</sequence>
<gene>
    <name evidence="2" type="ORF">G9C98_006529</name>
</gene>
<dbReference type="InterPro" id="IPR000742">
    <property type="entry name" value="EGF"/>
</dbReference>
<dbReference type="OrthoDB" id="5912242at2759"/>
<feature type="domain" description="EGF-like" evidence="1">
    <location>
        <begin position="46"/>
        <end position="80"/>
    </location>
</feature>
<evidence type="ECO:0000313" key="3">
    <source>
        <dbReference type="Proteomes" id="UP000729913"/>
    </source>
</evidence>
<dbReference type="PANTHER" id="PTHR39069">
    <property type="entry name" value="ECDYSONE-INDUCIBLE GENE E1, ISOFORM A"/>
    <property type="match status" value="1"/>
</dbReference>
<reference evidence="2" key="1">
    <citation type="submission" date="2020-03" db="EMBL/GenBank/DDBJ databases">
        <authorList>
            <person name="Chebbi M.A."/>
            <person name="Drezen J.M."/>
        </authorList>
    </citation>
    <scope>NUCLEOTIDE SEQUENCE</scope>
    <source>
        <tissue evidence="2">Whole body</tissue>
    </source>
</reference>
<dbReference type="SMART" id="SM00181">
    <property type="entry name" value="EGF"/>
    <property type="match status" value="4"/>
</dbReference>
<reference evidence="2" key="2">
    <citation type="submission" date="2021-04" db="EMBL/GenBank/DDBJ databases">
        <title>Genome-wide patterns of bracovirus chromosomal integration into multiple host tissues during parasitism.</title>
        <authorList>
            <person name="Chebbi M.A.C."/>
        </authorList>
    </citation>
    <scope>NUCLEOTIDE SEQUENCE</scope>
    <source>
        <tissue evidence="2">Whole body</tissue>
    </source>
</reference>
<dbReference type="Proteomes" id="UP000729913">
    <property type="component" value="Unassembled WGS sequence"/>
</dbReference>
<evidence type="ECO:0000259" key="1">
    <source>
        <dbReference type="SMART" id="SM00181"/>
    </source>
</evidence>
<feature type="domain" description="EGF-like" evidence="1">
    <location>
        <begin position="295"/>
        <end position="337"/>
    </location>
</feature>
<feature type="non-terminal residue" evidence="2">
    <location>
        <position position="343"/>
    </location>
</feature>
<dbReference type="EMBL" id="JAAOIC020000044">
    <property type="protein sequence ID" value="KAG8038202.1"/>
    <property type="molecule type" value="Genomic_DNA"/>
</dbReference>
<name>A0A8J5QXS3_9HYME</name>
<proteinExistence type="predicted"/>
<feature type="domain" description="EGF-like" evidence="1">
    <location>
        <begin position="212"/>
        <end position="254"/>
    </location>
</feature>
<comment type="caution">
    <text evidence="2">The sequence shown here is derived from an EMBL/GenBank/DDBJ whole genome shotgun (WGS) entry which is preliminary data.</text>
</comment>
<feature type="domain" description="EGF-like" evidence="1">
    <location>
        <begin position="131"/>
        <end position="165"/>
    </location>
</feature>
<accession>A0A8J5QXS3</accession>